<evidence type="ECO:0000313" key="1">
    <source>
        <dbReference type="EMBL" id="JAQ13606.1"/>
    </source>
</evidence>
<dbReference type="AlphaFoldDB" id="A0A146M4B8"/>
<name>A0A146M4B8_LYGHE</name>
<reference evidence="1" key="1">
    <citation type="journal article" date="2016" name="Gigascience">
        <title>De novo construction of an expanded transcriptome assembly for the western tarnished plant bug, Lygus hesperus.</title>
        <authorList>
            <person name="Tassone E.E."/>
            <person name="Geib S.M."/>
            <person name="Hall B."/>
            <person name="Fabrick J.A."/>
            <person name="Brent C.S."/>
            <person name="Hull J.J."/>
        </authorList>
    </citation>
    <scope>NUCLEOTIDE SEQUENCE</scope>
</reference>
<protein>
    <submittedName>
        <fullName evidence="1">Uncharacterized protein</fullName>
    </submittedName>
</protein>
<proteinExistence type="predicted"/>
<sequence length="262" mass="29815">MRGCVHRFHSKGPQGVTNRRYQAALRTLHQLCMHVDTVGTADGEVWPPPHTKRTMFTILPCSIKHTGTCFHQFISITHTKWYWSHVRDGKVGCSSAPWMISQNLQYWGTLAQQPTPPTVSTHAAHSTTDAVGWSSGGGDDVGVEIFMPWDTPVSQLYTYLQDTVTPMHTQIQIGVRNYAQHGSTVDKYFALQYFCNCVDQTSWRIKHFGLQHTLQHCYQHFQHNAPDQRQFLLQLAQSTACASQLTSVDRHDSYCTNFCRSE</sequence>
<organism evidence="1">
    <name type="scientific">Lygus hesperus</name>
    <name type="common">Western plant bug</name>
    <dbReference type="NCBI Taxonomy" id="30085"/>
    <lineage>
        <taxon>Eukaryota</taxon>
        <taxon>Metazoa</taxon>
        <taxon>Ecdysozoa</taxon>
        <taxon>Arthropoda</taxon>
        <taxon>Hexapoda</taxon>
        <taxon>Insecta</taxon>
        <taxon>Pterygota</taxon>
        <taxon>Neoptera</taxon>
        <taxon>Paraneoptera</taxon>
        <taxon>Hemiptera</taxon>
        <taxon>Heteroptera</taxon>
        <taxon>Panheteroptera</taxon>
        <taxon>Cimicomorpha</taxon>
        <taxon>Miridae</taxon>
        <taxon>Mirini</taxon>
        <taxon>Lygus</taxon>
    </lineage>
</organism>
<dbReference type="EMBL" id="GDHC01005023">
    <property type="protein sequence ID" value="JAQ13606.1"/>
    <property type="molecule type" value="Transcribed_RNA"/>
</dbReference>
<accession>A0A146M4B8</accession>
<gene>
    <name evidence="1" type="ORF">g.1396</name>
</gene>